<dbReference type="InterPro" id="IPR001563">
    <property type="entry name" value="Peptidase_S10"/>
</dbReference>
<organism evidence="2 3">
    <name type="scientific">Cephalotus follicularis</name>
    <name type="common">Albany pitcher plant</name>
    <dbReference type="NCBI Taxonomy" id="3775"/>
    <lineage>
        <taxon>Eukaryota</taxon>
        <taxon>Viridiplantae</taxon>
        <taxon>Streptophyta</taxon>
        <taxon>Embryophyta</taxon>
        <taxon>Tracheophyta</taxon>
        <taxon>Spermatophyta</taxon>
        <taxon>Magnoliopsida</taxon>
        <taxon>eudicotyledons</taxon>
        <taxon>Gunneridae</taxon>
        <taxon>Pentapetalae</taxon>
        <taxon>rosids</taxon>
        <taxon>fabids</taxon>
        <taxon>Oxalidales</taxon>
        <taxon>Cephalotaceae</taxon>
        <taxon>Cephalotus</taxon>
    </lineage>
</organism>
<proteinExistence type="inferred from homology"/>
<dbReference type="AlphaFoldDB" id="A0A1Q3CFA7"/>
<dbReference type="GO" id="GO:0006508">
    <property type="term" value="P:proteolysis"/>
    <property type="evidence" value="ECO:0007669"/>
    <property type="project" value="InterPro"/>
</dbReference>
<dbReference type="GO" id="GO:0005773">
    <property type="term" value="C:vacuole"/>
    <property type="evidence" value="ECO:0007669"/>
    <property type="project" value="TreeGrafter"/>
</dbReference>
<dbReference type="Proteomes" id="UP000187406">
    <property type="component" value="Unassembled WGS sequence"/>
</dbReference>
<comment type="caution">
    <text evidence="2">The sequence shown here is derived from an EMBL/GenBank/DDBJ whole genome shotgun (WGS) entry which is preliminary data.</text>
</comment>
<dbReference type="GO" id="GO:0004185">
    <property type="term" value="F:serine-type carboxypeptidase activity"/>
    <property type="evidence" value="ECO:0007669"/>
    <property type="project" value="InterPro"/>
</dbReference>
<dbReference type="InParanoid" id="A0A1Q3CFA7"/>
<dbReference type="PANTHER" id="PTHR11802">
    <property type="entry name" value="SERINE PROTEASE FAMILY S10 SERINE CARBOXYPEPTIDASE"/>
    <property type="match status" value="1"/>
</dbReference>
<reference evidence="3" key="1">
    <citation type="submission" date="2016-04" db="EMBL/GenBank/DDBJ databases">
        <title>Cephalotus genome sequencing.</title>
        <authorList>
            <person name="Fukushima K."/>
            <person name="Hasebe M."/>
            <person name="Fang X."/>
        </authorList>
    </citation>
    <scope>NUCLEOTIDE SEQUENCE [LARGE SCALE GENOMIC DNA]</scope>
    <source>
        <strain evidence="3">cv. St1</strain>
    </source>
</reference>
<sequence length="167" mass="18585">QADIVTHLPGQPPVTFAHYSGYIKLQPEDNKALFYWFIEAEHDASLKPLVLWLQGGPGCSSIAIGAVREVGPFLIQSNGTQLTLNDFSWNKVANMLFLESPAGIGFSYTNDNYSIGDESTANNSLAFLLRWFKRFPSFKSSDCYHKPPWSQRTKGLREASCSASMSQ</sequence>
<dbReference type="OrthoDB" id="443318at2759"/>
<name>A0A1Q3CFA7_CEPFO</name>
<evidence type="ECO:0000313" key="3">
    <source>
        <dbReference type="Proteomes" id="UP000187406"/>
    </source>
</evidence>
<comment type="similarity">
    <text evidence="1">Belongs to the peptidase S10 family.</text>
</comment>
<evidence type="ECO:0000256" key="1">
    <source>
        <dbReference type="ARBA" id="ARBA00009431"/>
    </source>
</evidence>
<dbReference type="Pfam" id="PF00450">
    <property type="entry name" value="Peptidase_S10"/>
    <property type="match status" value="1"/>
</dbReference>
<feature type="non-terminal residue" evidence="2">
    <location>
        <position position="1"/>
    </location>
</feature>
<dbReference type="PRINTS" id="PR00724">
    <property type="entry name" value="CRBOXYPTASEC"/>
</dbReference>
<dbReference type="PANTHER" id="PTHR11802:SF280">
    <property type="entry name" value="SERINE CARBOXYPEPTIDASE-LIKE 35"/>
    <property type="match status" value="1"/>
</dbReference>
<keyword evidence="3" id="KW-1185">Reference proteome</keyword>
<protein>
    <submittedName>
        <fullName evidence="2">Peptidase_S10 domain-containing protein</fullName>
    </submittedName>
</protein>
<dbReference type="SUPFAM" id="SSF53474">
    <property type="entry name" value="alpha/beta-Hydrolases"/>
    <property type="match status" value="1"/>
</dbReference>
<dbReference type="Gene3D" id="3.40.50.1820">
    <property type="entry name" value="alpha/beta hydrolase"/>
    <property type="match status" value="1"/>
</dbReference>
<dbReference type="InterPro" id="IPR029058">
    <property type="entry name" value="AB_hydrolase_fold"/>
</dbReference>
<gene>
    <name evidence="2" type="ORF">CFOL_v3_22277</name>
</gene>
<evidence type="ECO:0000313" key="2">
    <source>
        <dbReference type="EMBL" id="GAV78812.1"/>
    </source>
</evidence>
<accession>A0A1Q3CFA7</accession>
<dbReference type="EMBL" id="BDDD01001867">
    <property type="protein sequence ID" value="GAV78812.1"/>
    <property type="molecule type" value="Genomic_DNA"/>
</dbReference>